<dbReference type="AlphaFoldDB" id="A0AAD8NLG9"/>
<gene>
    <name evidence="2" type="ORF">QVD17_34930</name>
</gene>
<evidence type="ECO:0000313" key="3">
    <source>
        <dbReference type="Proteomes" id="UP001229421"/>
    </source>
</evidence>
<feature type="region of interest" description="Disordered" evidence="1">
    <location>
        <begin position="1"/>
        <end position="23"/>
    </location>
</feature>
<evidence type="ECO:0000256" key="1">
    <source>
        <dbReference type="SAM" id="MobiDB-lite"/>
    </source>
</evidence>
<proteinExistence type="predicted"/>
<feature type="compositionally biased region" description="Polar residues" evidence="1">
    <location>
        <begin position="1"/>
        <end position="22"/>
    </location>
</feature>
<name>A0AAD8NLG9_TARER</name>
<evidence type="ECO:0000313" key="2">
    <source>
        <dbReference type="EMBL" id="KAK1413162.1"/>
    </source>
</evidence>
<dbReference type="EMBL" id="JAUHHV010000009">
    <property type="protein sequence ID" value="KAK1413162.1"/>
    <property type="molecule type" value="Genomic_DNA"/>
</dbReference>
<organism evidence="2 3">
    <name type="scientific">Tagetes erecta</name>
    <name type="common">African marigold</name>
    <dbReference type="NCBI Taxonomy" id="13708"/>
    <lineage>
        <taxon>Eukaryota</taxon>
        <taxon>Viridiplantae</taxon>
        <taxon>Streptophyta</taxon>
        <taxon>Embryophyta</taxon>
        <taxon>Tracheophyta</taxon>
        <taxon>Spermatophyta</taxon>
        <taxon>Magnoliopsida</taxon>
        <taxon>eudicotyledons</taxon>
        <taxon>Gunneridae</taxon>
        <taxon>Pentapetalae</taxon>
        <taxon>asterids</taxon>
        <taxon>campanulids</taxon>
        <taxon>Asterales</taxon>
        <taxon>Asteraceae</taxon>
        <taxon>Asteroideae</taxon>
        <taxon>Heliantheae alliance</taxon>
        <taxon>Tageteae</taxon>
        <taxon>Tagetes</taxon>
    </lineage>
</organism>
<protein>
    <submittedName>
        <fullName evidence="2">Uncharacterized protein</fullName>
    </submittedName>
</protein>
<sequence>MDQEASTITPPSDDTEAPTGNYNDAEATFVKGKKIPKDVILMELNADNMMKFFQHFTYEAQYAFGGQSADSRPFSDNPIWVATYHLKGHIAALSKAVPTVVDEDLGKALESKQNAILAELGIVRESEFYRERSLIELYILFSMKHPGSIDNDTAKRDTPFWWNEISAKITDWDHSLDALSMGVLTYLFVPTKTGQIIELGSSRLLDDAKLGKAVAEMETMLATASKRVNKRKASSNKGKTIYVKYGDEFHSFLKESEETFDILNKKLALTIDRAGSSSQDNQINLRYLMIMLMKRTGNDEEHI</sequence>
<comment type="caution">
    <text evidence="2">The sequence shown here is derived from an EMBL/GenBank/DDBJ whole genome shotgun (WGS) entry which is preliminary data.</text>
</comment>
<reference evidence="2" key="1">
    <citation type="journal article" date="2023" name="bioRxiv">
        <title>Improved chromosome-level genome assembly for marigold (Tagetes erecta).</title>
        <authorList>
            <person name="Jiang F."/>
            <person name="Yuan L."/>
            <person name="Wang S."/>
            <person name="Wang H."/>
            <person name="Xu D."/>
            <person name="Wang A."/>
            <person name="Fan W."/>
        </authorList>
    </citation>
    <scope>NUCLEOTIDE SEQUENCE</scope>
    <source>
        <strain evidence="2">WSJ</strain>
        <tissue evidence="2">Leaf</tissue>
    </source>
</reference>
<keyword evidence="3" id="KW-1185">Reference proteome</keyword>
<accession>A0AAD8NLG9</accession>
<dbReference type="Proteomes" id="UP001229421">
    <property type="component" value="Unassembled WGS sequence"/>
</dbReference>